<evidence type="ECO:0000256" key="8">
    <source>
        <dbReference type="ARBA" id="ARBA00022857"/>
    </source>
</evidence>
<proteinExistence type="inferred from homology"/>
<dbReference type="PROSITE" id="PS51384">
    <property type="entry name" value="FAD_FR"/>
    <property type="match status" value="1"/>
</dbReference>
<dbReference type="PANTHER" id="PTHR43396">
    <property type="entry name" value="FLAVOHEMOPROTEIN"/>
    <property type="match status" value="1"/>
</dbReference>
<evidence type="ECO:0000256" key="4">
    <source>
        <dbReference type="ARBA" id="ARBA00022617"/>
    </source>
</evidence>
<comment type="catalytic activity">
    <reaction evidence="12">
        <text>2 nitric oxide + NADH + 2 O2 = 2 nitrate + NAD(+) + H(+)</text>
        <dbReference type="Rhea" id="RHEA:19469"/>
        <dbReference type="ChEBI" id="CHEBI:15378"/>
        <dbReference type="ChEBI" id="CHEBI:15379"/>
        <dbReference type="ChEBI" id="CHEBI:16480"/>
        <dbReference type="ChEBI" id="CHEBI:17632"/>
        <dbReference type="ChEBI" id="CHEBI:57540"/>
        <dbReference type="ChEBI" id="CHEBI:57945"/>
        <dbReference type="EC" id="1.14.12.17"/>
    </reaction>
</comment>
<evidence type="ECO:0000256" key="6">
    <source>
        <dbReference type="ARBA" id="ARBA00022714"/>
    </source>
</evidence>
<dbReference type="GO" id="GO:0046210">
    <property type="term" value="P:nitric oxide catabolic process"/>
    <property type="evidence" value="ECO:0007669"/>
    <property type="project" value="TreeGrafter"/>
</dbReference>
<keyword evidence="6" id="KW-0001">2Fe-2S</keyword>
<dbReference type="InterPro" id="IPR017938">
    <property type="entry name" value="Riboflavin_synthase-like_b-brl"/>
</dbReference>
<evidence type="ECO:0000256" key="10">
    <source>
        <dbReference type="ARBA" id="ARBA00023014"/>
    </source>
</evidence>
<dbReference type="eggNOG" id="COG1017">
    <property type="taxonomic scope" value="Bacteria"/>
</dbReference>
<dbReference type="Proteomes" id="UP000004367">
    <property type="component" value="Unassembled WGS sequence"/>
</dbReference>
<dbReference type="GO" id="GO:0005344">
    <property type="term" value="F:oxygen carrier activity"/>
    <property type="evidence" value="ECO:0007669"/>
    <property type="project" value="UniProtKB-KW"/>
</dbReference>
<sequence>MLSAQSAEIVKATAGVVAENAVAITSRFYPEMFAAHPELLDVFNRADQALGDQPQALAASVVAYAVHLVDPGAPSFEPVLERIAHKHVSLGITAPQYTIVGHHLMQAIGEVLGDAVTPEVAMAWDEVYWLFALQLVAKEASLYTEKGVDPDHPWREMTVVERRDEVPDEVVTFTLRPVDGEPVPAHRAGQYVTVNAHLTDGSTQPRQYTVSSGPRPDTVQITVRRVRATGDAPAGVVSNHLLDECPVGSTLEVSVPCGDVVLDDDDAPLVLVSAGVGITPMAAILDDLAERRPSRRVILAHADRSAASHALYETTTATAAGLADVTTHLWYEEVADDGRGARPGFMDLSDLDVPAGAHVFMCGPLPFMRDARRTLIRKGVAPENIRYEVFGPDLWAQNPDAAETEAA</sequence>
<dbReference type="InterPro" id="IPR012292">
    <property type="entry name" value="Globin/Proto"/>
</dbReference>
<organism evidence="17 18">
    <name type="scientific">Mobilicoccus pelagius NBRC 104925</name>
    <dbReference type="NCBI Taxonomy" id="1089455"/>
    <lineage>
        <taxon>Bacteria</taxon>
        <taxon>Bacillati</taxon>
        <taxon>Actinomycetota</taxon>
        <taxon>Actinomycetes</taxon>
        <taxon>Micrococcales</taxon>
        <taxon>Dermatophilaceae</taxon>
        <taxon>Mobilicoccus</taxon>
    </lineage>
</organism>
<dbReference type="InterPro" id="IPR039261">
    <property type="entry name" value="FNR_nucleotide-bd"/>
</dbReference>
<keyword evidence="4 14" id="KW-0349">Heme</keyword>
<keyword evidence="9" id="KW-0408">Iron</keyword>
<dbReference type="CDD" id="cd06184">
    <property type="entry name" value="flavohem_like_fad_nad_binding"/>
    <property type="match status" value="1"/>
</dbReference>
<comment type="similarity">
    <text evidence="14">Belongs to the globin family.</text>
</comment>
<evidence type="ECO:0000313" key="18">
    <source>
        <dbReference type="Proteomes" id="UP000004367"/>
    </source>
</evidence>
<reference evidence="17 18" key="1">
    <citation type="submission" date="2012-02" db="EMBL/GenBank/DDBJ databases">
        <title>Whole genome shotgun sequence of Mobilicoccus pelagius NBRC 104925.</title>
        <authorList>
            <person name="Yoshida Y."/>
            <person name="Hosoyama A."/>
            <person name="Tsuchikane K."/>
            <person name="Katsumata H."/>
            <person name="Yamazaki S."/>
            <person name="Fujita N."/>
        </authorList>
    </citation>
    <scope>NUCLEOTIDE SEQUENCE [LARGE SCALE GENOMIC DNA]</scope>
    <source>
        <strain evidence="17 18">NBRC 104925</strain>
    </source>
</reference>
<feature type="domain" description="Globin" evidence="15">
    <location>
        <begin position="1"/>
        <end position="140"/>
    </location>
</feature>
<dbReference type="PANTHER" id="PTHR43396:SF3">
    <property type="entry name" value="FLAVOHEMOPROTEIN"/>
    <property type="match status" value="1"/>
</dbReference>
<dbReference type="EC" id="1.14.12.17" evidence="3"/>
<comment type="catalytic activity">
    <reaction evidence="13">
        <text>2 nitric oxide + NADPH + 2 O2 = 2 nitrate + NADP(+) + H(+)</text>
        <dbReference type="Rhea" id="RHEA:19465"/>
        <dbReference type="ChEBI" id="CHEBI:15378"/>
        <dbReference type="ChEBI" id="CHEBI:15379"/>
        <dbReference type="ChEBI" id="CHEBI:16480"/>
        <dbReference type="ChEBI" id="CHEBI:17632"/>
        <dbReference type="ChEBI" id="CHEBI:57783"/>
        <dbReference type="ChEBI" id="CHEBI:58349"/>
        <dbReference type="EC" id="1.14.12.17"/>
    </reaction>
</comment>
<evidence type="ECO:0000256" key="1">
    <source>
        <dbReference type="ARBA" id="ARBA00001970"/>
    </source>
</evidence>
<accession>H5UUD9</accession>
<protein>
    <recommendedName>
        <fullName evidence="3">nitric oxide dioxygenase</fullName>
        <ecNumber evidence="3">1.14.12.17</ecNumber>
    </recommendedName>
</protein>
<dbReference type="SUPFAM" id="SSF52343">
    <property type="entry name" value="Ferredoxin reductase-like, C-terminal NADP-linked domain"/>
    <property type="match status" value="1"/>
</dbReference>
<name>H5UUD9_9MICO</name>
<keyword evidence="5 14" id="KW-0561">Oxygen transport</keyword>
<comment type="caution">
    <text evidence="17">The sequence shown here is derived from an EMBL/GenBank/DDBJ whole genome shotgun (WGS) entry which is preliminary data.</text>
</comment>
<dbReference type="FunFam" id="1.10.490.10:FF:000003">
    <property type="entry name" value="Flavohemoprotein"/>
    <property type="match status" value="1"/>
</dbReference>
<dbReference type="GO" id="GO:0008941">
    <property type="term" value="F:nitric oxide dioxygenase NAD(P)H activity"/>
    <property type="evidence" value="ECO:0007669"/>
    <property type="project" value="UniProtKB-EC"/>
</dbReference>
<dbReference type="GO" id="GO:0019825">
    <property type="term" value="F:oxygen binding"/>
    <property type="evidence" value="ECO:0007669"/>
    <property type="project" value="InterPro"/>
</dbReference>
<keyword evidence="10" id="KW-0411">Iron-sulfur</keyword>
<dbReference type="InterPro" id="IPR000971">
    <property type="entry name" value="Globin"/>
</dbReference>
<keyword evidence="7" id="KW-0479">Metal-binding</keyword>
<dbReference type="InterPro" id="IPR008333">
    <property type="entry name" value="Cbr1-like_FAD-bd_dom"/>
</dbReference>
<dbReference type="Gene3D" id="3.40.50.80">
    <property type="entry name" value="Nucleotide-binding domain of ferredoxin-NADP reductase (FNR) module"/>
    <property type="match status" value="1"/>
</dbReference>
<dbReference type="CDD" id="cd14782">
    <property type="entry name" value="FHb-globin_2"/>
    <property type="match status" value="1"/>
</dbReference>
<dbReference type="GO" id="GO:0071500">
    <property type="term" value="P:cellular response to nitrosative stress"/>
    <property type="evidence" value="ECO:0007669"/>
    <property type="project" value="TreeGrafter"/>
</dbReference>
<keyword evidence="11" id="KW-0520">NAD</keyword>
<dbReference type="SUPFAM" id="SSF63380">
    <property type="entry name" value="Riboflavin synthase domain-like"/>
    <property type="match status" value="1"/>
</dbReference>
<comment type="similarity">
    <text evidence="2">In the C-terminal section; belongs to the flavoprotein pyridine nucleotide cytochrome reductase family.</text>
</comment>
<dbReference type="eggNOG" id="COG1018">
    <property type="taxonomic scope" value="Bacteria"/>
</dbReference>
<dbReference type="Gene3D" id="1.10.490.10">
    <property type="entry name" value="Globins"/>
    <property type="match status" value="1"/>
</dbReference>
<evidence type="ECO:0000259" key="16">
    <source>
        <dbReference type="PROSITE" id="PS51384"/>
    </source>
</evidence>
<dbReference type="GO" id="GO:0071949">
    <property type="term" value="F:FAD binding"/>
    <property type="evidence" value="ECO:0007669"/>
    <property type="project" value="TreeGrafter"/>
</dbReference>
<dbReference type="Gene3D" id="2.40.30.10">
    <property type="entry name" value="Translation factors"/>
    <property type="match status" value="1"/>
</dbReference>
<dbReference type="Pfam" id="PF00175">
    <property type="entry name" value="NAD_binding_1"/>
    <property type="match status" value="1"/>
</dbReference>
<comment type="cofactor">
    <cofactor evidence="1">
        <name>heme b</name>
        <dbReference type="ChEBI" id="CHEBI:60344"/>
    </cofactor>
</comment>
<dbReference type="PRINTS" id="PR00406">
    <property type="entry name" value="CYTB5RDTASE"/>
</dbReference>
<evidence type="ECO:0000256" key="2">
    <source>
        <dbReference type="ARBA" id="ARBA00006401"/>
    </source>
</evidence>
<evidence type="ECO:0000256" key="7">
    <source>
        <dbReference type="ARBA" id="ARBA00022723"/>
    </source>
</evidence>
<keyword evidence="14" id="KW-0813">Transport</keyword>
<evidence type="ECO:0000256" key="5">
    <source>
        <dbReference type="ARBA" id="ARBA00022621"/>
    </source>
</evidence>
<dbReference type="GO" id="GO:0051537">
    <property type="term" value="F:2 iron, 2 sulfur cluster binding"/>
    <property type="evidence" value="ECO:0007669"/>
    <property type="project" value="UniProtKB-KW"/>
</dbReference>
<evidence type="ECO:0000256" key="3">
    <source>
        <dbReference type="ARBA" id="ARBA00012229"/>
    </source>
</evidence>
<dbReference type="AlphaFoldDB" id="H5UUD9"/>
<dbReference type="EMBL" id="BAFE01000084">
    <property type="protein sequence ID" value="GAB49347.1"/>
    <property type="molecule type" value="Genomic_DNA"/>
</dbReference>
<dbReference type="InterPro" id="IPR009050">
    <property type="entry name" value="Globin-like_sf"/>
</dbReference>
<evidence type="ECO:0000259" key="15">
    <source>
        <dbReference type="PROSITE" id="PS01033"/>
    </source>
</evidence>
<dbReference type="RefSeq" id="WP_009483190.1">
    <property type="nucleotide sequence ID" value="NZ_BAFE01000084.1"/>
</dbReference>
<dbReference type="SUPFAM" id="SSF46458">
    <property type="entry name" value="Globin-like"/>
    <property type="match status" value="1"/>
</dbReference>
<evidence type="ECO:0000313" key="17">
    <source>
        <dbReference type="EMBL" id="GAB49347.1"/>
    </source>
</evidence>
<dbReference type="GO" id="GO:0046872">
    <property type="term" value="F:metal ion binding"/>
    <property type="evidence" value="ECO:0007669"/>
    <property type="project" value="UniProtKB-KW"/>
</dbReference>
<dbReference type="Pfam" id="PF00970">
    <property type="entry name" value="FAD_binding_6"/>
    <property type="match status" value="1"/>
</dbReference>
<dbReference type="InterPro" id="IPR017927">
    <property type="entry name" value="FAD-bd_FR_type"/>
</dbReference>
<evidence type="ECO:0000256" key="9">
    <source>
        <dbReference type="ARBA" id="ARBA00023004"/>
    </source>
</evidence>
<gene>
    <name evidence="17" type="primary">hmp</name>
    <name evidence="17" type="ORF">MOPEL_113_00270</name>
</gene>
<dbReference type="OrthoDB" id="9801223at2"/>
<evidence type="ECO:0000256" key="13">
    <source>
        <dbReference type="ARBA" id="ARBA00049433"/>
    </source>
</evidence>
<dbReference type="GO" id="GO:0020037">
    <property type="term" value="F:heme binding"/>
    <property type="evidence" value="ECO:0007669"/>
    <property type="project" value="InterPro"/>
</dbReference>
<feature type="domain" description="FAD-binding FR-type" evidence="16">
    <location>
        <begin position="152"/>
        <end position="263"/>
    </location>
</feature>
<dbReference type="STRING" id="1089455.MOPEL_113_00270"/>
<evidence type="ECO:0000256" key="14">
    <source>
        <dbReference type="RuleBase" id="RU000356"/>
    </source>
</evidence>
<evidence type="ECO:0000256" key="12">
    <source>
        <dbReference type="ARBA" id="ARBA00048649"/>
    </source>
</evidence>
<dbReference type="PROSITE" id="PS01033">
    <property type="entry name" value="GLOBIN"/>
    <property type="match status" value="1"/>
</dbReference>
<dbReference type="InterPro" id="IPR001433">
    <property type="entry name" value="OxRdtase_FAD/NAD-bd"/>
</dbReference>
<evidence type="ECO:0000256" key="11">
    <source>
        <dbReference type="ARBA" id="ARBA00023027"/>
    </source>
</evidence>
<keyword evidence="18" id="KW-1185">Reference proteome</keyword>
<keyword evidence="8" id="KW-0521">NADP</keyword>
<dbReference type="Pfam" id="PF00042">
    <property type="entry name" value="Globin"/>
    <property type="match status" value="1"/>
</dbReference>